<dbReference type="VEuPathDB" id="ToxoDB:EMH_0033260"/>
<gene>
    <name evidence="2" type="ORF">EMH_0033260</name>
</gene>
<evidence type="ECO:0000313" key="2">
    <source>
        <dbReference type="EMBL" id="CDJ27603.1"/>
    </source>
</evidence>
<keyword evidence="3" id="KW-1185">Reference proteome</keyword>
<protein>
    <submittedName>
        <fullName evidence="2">Uncharacterized protein</fullName>
    </submittedName>
</protein>
<dbReference type="AlphaFoldDB" id="U6JVQ3"/>
<dbReference type="Proteomes" id="UP000030744">
    <property type="component" value="Unassembled WGS sequence"/>
</dbReference>
<name>U6JVQ3_9EIME</name>
<sequence length="128" mass="13662">MSGRNVVVMAVEKMREEFRQSRRANTPEPMNSVAEDDSEASSAAATEVIGSEDHAEEGATEEWESLDSGGSEDCRVGTGPSDDPTGGVTTGSDEERVEYRRGVDEFACLDSVRQGLVVCVGRNLGSSE</sequence>
<evidence type="ECO:0000313" key="3">
    <source>
        <dbReference type="Proteomes" id="UP000030744"/>
    </source>
</evidence>
<dbReference type="GeneID" id="25378132"/>
<reference evidence="2" key="1">
    <citation type="submission" date="2013-10" db="EMBL/GenBank/DDBJ databases">
        <title>Genomic analysis of the causative agents of coccidiosis in chickens.</title>
        <authorList>
            <person name="Reid A.J."/>
            <person name="Blake D."/>
            <person name="Billington K."/>
            <person name="Browne H."/>
            <person name="Dunn M."/>
            <person name="Hung S."/>
            <person name="Kawahara F."/>
            <person name="Miranda-Saavedra D."/>
            <person name="Mourier T."/>
            <person name="Nagra H."/>
            <person name="Otto T.D."/>
            <person name="Rawlings N."/>
            <person name="Sanchez A."/>
            <person name="Sanders M."/>
            <person name="Subramaniam C."/>
            <person name="Tay Y."/>
            <person name="Dear P."/>
            <person name="Doerig C."/>
            <person name="Gruber A."/>
            <person name="Parkinson J."/>
            <person name="Shirley M."/>
            <person name="Wan K.L."/>
            <person name="Berriman M."/>
            <person name="Tomley F."/>
            <person name="Pain A."/>
        </authorList>
    </citation>
    <scope>NUCLEOTIDE SEQUENCE [LARGE SCALE GENOMIC DNA]</scope>
    <source>
        <strain evidence="2">Houghton</strain>
    </source>
</reference>
<dbReference type="EMBL" id="HG679912">
    <property type="protein sequence ID" value="CDJ27603.1"/>
    <property type="molecule type" value="Genomic_DNA"/>
</dbReference>
<proteinExistence type="predicted"/>
<accession>U6JVQ3</accession>
<dbReference type="RefSeq" id="XP_013350181.1">
    <property type="nucleotide sequence ID" value="XM_013494727.1"/>
</dbReference>
<feature type="region of interest" description="Disordered" evidence="1">
    <location>
        <begin position="16"/>
        <end position="96"/>
    </location>
</feature>
<evidence type="ECO:0000256" key="1">
    <source>
        <dbReference type="SAM" id="MobiDB-lite"/>
    </source>
</evidence>
<organism evidence="2 3">
    <name type="scientific">Eimeria mitis</name>
    <dbReference type="NCBI Taxonomy" id="44415"/>
    <lineage>
        <taxon>Eukaryota</taxon>
        <taxon>Sar</taxon>
        <taxon>Alveolata</taxon>
        <taxon>Apicomplexa</taxon>
        <taxon>Conoidasida</taxon>
        <taxon>Coccidia</taxon>
        <taxon>Eucoccidiorida</taxon>
        <taxon>Eimeriorina</taxon>
        <taxon>Eimeriidae</taxon>
        <taxon>Eimeria</taxon>
    </lineage>
</organism>
<reference evidence="2" key="2">
    <citation type="submission" date="2013-10" db="EMBL/GenBank/DDBJ databases">
        <authorList>
            <person name="Aslett M."/>
        </authorList>
    </citation>
    <scope>NUCLEOTIDE SEQUENCE [LARGE SCALE GENOMIC DNA]</scope>
    <source>
        <strain evidence="2">Houghton</strain>
    </source>
</reference>